<evidence type="ECO:0000256" key="6">
    <source>
        <dbReference type="ARBA" id="ARBA00022989"/>
    </source>
</evidence>
<dbReference type="InterPro" id="IPR001204">
    <property type="entry name" value="Phos_transporter"/>
</dbReference>
<keyword evidence="6 8" id="KW-1133">Transmembrane helix</keyword>
<organism evidence="9 10">
    <name type="scientific">Panagrolaimus superbus</name>
    <dbReference type="NCBI Taxonomy" id="310955"/>
    <lineage>
        <taxon>Eukaryota</taxon>
        <taxon>Metazoa</taxon>
        <taxon>Ecdysozoa</taxon>
        <taxon>Nematoda</taxon>
        <taxon>Chromadorea</taxon>
        <taxon>Rhabditida</taxon>
        <taxon>Tylenchina</taxon>
        <taxon>Panagrolaimomorpha</taxon>
        <taxon>Panagrolaimoidea</taxon>
        <taxon>Panagrolaimidae</taxon>
        <taxon>Panagrolaimus</taxon>
    </lineage>
</organism>
<proteinExistence type="inferred from homology"/>
<comment type="similarity">
    <text evidence="2">Belongs to the inorganic phosphate transporter (PiT) (TC 2.A.20) family.</text>
</comment>
<feature type="transmembrane region" description="Helical" evidence="8">
    <location>
        <begin position="108"/>
        <end position="129"/>
    </location>
</feature>
<sequence>MDTLTSTISILSSTLSSLDLATFQSNYLWAVIIGFILSFLLGFGMGANDVSNAFGTSVGSKVLSIYKAYILATIVETAGAILLGYNVADTMRKGVIDIELYKSEPQTLMLGQVAILGGGAAWLFIATMLRLPVSTTHSIVGATCGFSLMMKGTDGIHWNKILEIGKVFFKKIKVIKNWRIIF</sequence>
<dbReference type="GO" id="GO:0035435">
    <property type="term" value="P:phosphate ion transmembrane transport"/>
    <property type="evidence" value="ECO:0007669"/>
    <property type="project" value="TreeGrafter"/>
</dbReference>
<evidence type="ECO:0000256" key="8">
    <source>
        <dbReference type="SAM" id="Phobius"/>
    </source>
</evidence>
<name>A0A914Z7U1_9BILA</name>
<comment type="subcellular location">
    <subcellularLocation>
        <location evidence="1">Membrane</location>
        <topology evidence="1">Multi-pass membrane protein</topology>
    </subcellularLocation>
</comment>
<dbReference type="Proteomes" id="UP000887577">
    <property type="component" value="Unplaced"/>
</dbReference>
<evidence type="ECO:0000256" key="4">
    <source>
        <dbReference type="ARBA" id="ARBA00022592"/>
    </source>
</evidence>
<evidence type="ECO:0000256" key="1">
    <source>
        <dbReference type="ARBA" id="ARBA00004141"/>
    </source>
</evidence>
<keyword evidence="7 8" id="KW-0472">Membrane</keyword>
<feature type="transmembrane region" description="Helical" evidence="8">
    <location>
        <begin position="27"/>
        <end position="47"/>
    </location>
</feature>
<keyword evidence="4" id="KW-0592">Phosphate transport</keyword>
<reference evidence="10" key="1">
    <citation type="submission" date="2022-11" db="UniProtKB">
        <authorList>
            <consortium name="WormBaseParasite"/>
        </authorList>
    </citation>
    <scope>IDENTIFICATION</scope>
</reference>
<dbReference type="Pfam" id="PF01384">
    <property type="entry name" value="PHO4"/>
    <property type="match status" value="1"/>
</dbReference>
<evidence type="ECO:0000256" key="7">
    <source>
        <dbReference type="ARBA" id="ARBA00023136"/>
    </source>
</evidence>
<dbReference type="AlphaFoldDB" id="A0A914Z7U1"/>
<evidence type="ECO:0000313" key="9">
    <source>
        <dbReference type="Proteomes" id="UP000887577"/>
    </source>
</evidence>
<keyword evidence="3" id="KW-0813">Transport</keyword>
<evidence type="ECO:0000256" key="3">
    <source>
        <dbReference type="ARBA" id="ARBA00022448"/>
    </source>
</evidence>
<keyword evidence="5 8" id="KW-0812">Transmembrane</keyword>
<accession>A0A914Z7U1</accession>
<dbReference type="WBParaSite" id="PSU_v2.g8398.t1">
    <property type="protein sequence ID" value="PSU_v2.g8398.t1"/>
    <property type="gene ID" value="PSU_v2.g8398"/>
</dbReference>
<dbReference type="GO" id="GO:0005315">
    <property type="term" value="F:phosphate transmembrane transporter activity"/>
    <property type="evidence" value="ECO:0007669"/>
    <property type="project" value="InterPro"/>
</dbReference>
<dbReference type="PANTHER" id="PTHR11101">
    <property type="entry name" value="PHOSPHATE TRANSPORTER"/>
    <property type="match status" value="1"/>
</dbReference>
<dbReference type="PANTHER" id="PTHR11101:SF80">
    <property type="entry name" value="PHOSPHATE TRANSPORTER"/>
    <property type="match status" value="1"/>
</dbReference>
<evidence type="ECO:0000313" key="10">
    <source>
        <dbReference type="WBParaSite" id="PSU_v2.g8398.t1"/>
    </source>
</evidence>
<dbReference type="GO" id="GO:0016020">
    <property type="term" value="C:membrane"/>
    <property type="evidence" value="ECO:0007669"/>
    <property type="project" value="UniProtKB-SubCell"/>
</dbReference>
<keyword evidence="9" id="KW-1185">Reference proteome</keyword>
<evidence type="ECO:0000256" key="2">
    <source>
        <dbReference type="ARBA" id="ARBA00009916"/>
    </source>
</evidence>
<feature type="transmembrane region" description="Helical" evidence="8">
    <location>
        <begin position="68"/>
        <end position="88"/>
    </location>
</feature>
<evidence type="ECO:0000256" key="5">
    <source>
        <dbReference type="ARBA" id="ARBA00022692"/>
    </source>
</evidence>
<protein>
    <submittedName>
        <fullName evidence="10">Phosphate transporter</fullName>
    </submittedName>
</protein>